<dbReference type="AlphaFoldDB" id="A0A5J9V0Z3"/>
<evidence type="ECO:0000313" key="4">
    <source>
        <dbReference type="Proteomes" id="UP000324897"/>
    </source>
</evidence>
<feature type="transmembrane region" description="Helical" evidence="1">
    <location>
        <begin position="124"/>
        <end position="143"/>
    </location>
</feature>
<feature type="transmembrane region" description="Helical" evidence="1">
    <location>
        <begin position="61"/>
        <end position="82"/>
    </location>
</feature>
<comment type="caution">
    <text evidence="3">The sequence shown here is derived from an EMBL/GenBank/DDBJ whole genome shotgun (WGS) entry which is preliminary data.</text>
</comment>
<accession>A0A5J9V0Z3</accession>
<dbReference type="OrthoDB" id="1559504at2759"/>
<dbReference type="Pfam" id="PF13968">
    <property type="entry name" value="DUF4220"/>
    <property type="match status" value="1"/>
</dbReference>
<dbReference type="Gramene" id="TVU29693">
    <property type="protein sequence ID" value="TVU29693"/>
    <property type="gene ID" value="EJB05_21271"/>
</dbReference>
<keyword evidence="1" id="KW-0472">Membrane</keyword>
<protein>
    <recommendedName>
        <fullName evidence="2">DUF4220 domain-containing protein</fullName>
    </recommendedName>
</protein>
<evidence type="ECO:0000256" key="1">
    <source>
        <dbReference type="SAM" id="Phobius"/>
    </source>
</evidence>
<dbReference type="EMBL" id="RWGY01000011">
    <property type="protein sequence ID" value="TVU29693.1"/>
    <property type="molecule type" value="Genomic_DNA"/>
</dbReference>
<sequence>MDPSGQQEAINMTRAMEALSPWLNNPRRTVVQIEAFVVAAVILLFLQLILGSARRQSNSAFVQVGSWLAYTLSFPVVTYTLGMMQSSPVKNAMYPVWAVSLFLVAGSTTALDDNKQWKRHLFQLIQYALYSGLTLGLLFPFGFKESFDLKHLRTPLARNFATATILILNFVVFFTNYVRVDSCWVVGLHNPSRAVTEFMKNQTADRGCGSQECDPVTMKGYKYPVRCPSTILR</sequence>
<dbReference type="Proteomes" id="UP000324897">
    <property type="component" value="Chromosome 1"/>
</dbReference>
<feature type="domain" description="DUF4220" evidence="2">
    <location>
        <begin position="67"/>
        <end position="133"/>
    </location>
</feature>
<reference evidence="3 4" key="1">
    <citation type="journal article" date="2019" name="Sci. Rep.">
        <title>A high-quality genome of Eragrostis curvula grass provides insights into Poaceae evolution and supports new strategies to enhance forage quality.</title>
        <authorList>
            <person name="Carballo J."/>
            <person name="Santos B.A.C.M."/>
            <person name="Zappacosta D."/>
            <person name="Garbus I."/>
            <person name="Selva J.P."/>
            <person name="Gallo C.A."/>
            <person name="Diaz A."/>
            <person name="Albertini E."/>
            <person name="Caccamo M."/>
            <person name="Echenique V."/>
        </authorList>
    </citation>
    <scope>NUCLEOTIDE SEQUENCE [LARGE SCALE GENOMIC DNA]</scope>
    <source>
        <strain evidence="4">cv. Victoria</strain>
        <tissue evidence="3">Leaf</tissue>
    </source>
</reference>
<gene>
    <name evidence="3" type="ORF">EJB05_21271</name>
</gene>
<feature type="transmembrane region" description="Helical" evidence="1">
    <location>
        <begin position="94"/>
        <end position="112"/>
    </location>
</feature>
<feature type="transmembrane region" description="Helical" evidence="1">
    <location>
        <begin position="155"/>
        <end position="174"/>
    </location>
</feature>
<keyword evidence="1" id="KW-0812">Transmembrane</keyword>
<evidence type="ECO:0000313" key="3">
    <source>
        <dbReference type="EMBL" id="TVU29693.1"/>
    </source>
</evidence>
<dbReference type="InterPro" id="IPR025315">
    <property type="entry name" value="DUF4220"/>
</dbReference>
<organism evidence="3 4">
    <name type="scientific">Eragrostis curvula</name>
    <name type="common">weeping love grass</name>
    <dbReference type="NCBI Taxonomy" id="38414"/>
    <lineage>
        <taxon>Eukaryota</taxon>
        <taxon>Viridiplantae</taxon>
        <taxon>Streptophyta</taxon>
        <taxon>Embryophyta</taxon>
        <taxon>Tracheophyta</taxon>
        <taxon>Spermatophyta</taxon>
        <taxon>Magnoliopsida</taxon>
        <taxon>Liliopsida</taxon>
        <taxon>Poales</taxon>
        <taxon>Poaceae</taxon>
        <taxon>PACMAD clade</taxon>
        <taxon>Chloridoideae</taxon>
        <taxon>Eragrostideae</taxon>
        <taxon>Eragrostidinae</taxon>
        <taxon>Eragrostis</taxon>
    </lineage>
</organism>
<dbReference type="PANTHER" id="PTHR31325">
    <property type="entry name" value="OS01G0798800 PROTEIN-RELATED"/>
    <property type="match status" value="1"/>
</dbReference>
<keyword evidence="1" id="KW-1133">Transmembrane helix</keyword>
<evidence type="ECO:0000259" key="2">
    <source>
        <dbReference type="Pfam" id="PF13968"/>
    </source>
</evidence>
<name>A0A5J9V0Z3_9POAL</name>
<feature type="non-terminal residue" evidence="3">
    <location>
        <position position="1"/>
    </location>
</feature>
<keyword evidence="4" id="KW-1185">Reference proteome</keyword>
<proteinExistence type="predicted"/>
<feature type="transmembrane region" description="Helical" evidence="1">
    <location>
        <begin position="29"/>
        <end position="49"/>
    </location>
</feature>